<feature type="transmembrane region" description="Helical" evidence="1">
    <location>
        <begin position="215"/>
        <end position="236"/>
    </location>
</feature>
<dbReference type="STRING" id="223900.GCA_000821045_02051"/>
<feature type="transmembrane region" description="Helical" evidence="1">
    <location>
        <begin position="181"/>
        <end position="203"/>
    </location>
</feature>
<reference evidence="2 3" key="1">
    <citation type="submission" date="2016-12" db="EMBL/GenBank/DDBJ databases">
        <title>Draft genome sequences of strains Salinicola socius SMB35, Salinicola sp. MH3R3-1 and Chromohalobacter sp. SMB17 from the Verkhnekamsk potash mining region of Russia.</title>
        <authorList>
            <person name="Mavrodi D.V."/>
            <person name="Olsson B.E."/>
            <person name="Korsakova E.S."/>
            <person name="Pyankova A."/>
            <person name="Mavrodi O.V."/>
            <person name="Plotnikova E.G."/>
        </authorList>
    </citation>
    <scope>NUCLEOTIDE SEQUENCE [LARGE SCALE GENOMIC DNA]</scope>
    <source>
        <strain evidence="2 3">SMB17</strain>
    </source>
</reference>
<dbReference type="Proteomes" id="UP000186806">
    <property type="component" value="Unassembled WGS sequence"/>
</dbReference>
<keyword evidence="1" id="KW-1133">Transmembrane helix</keyword>
<keyword evidence="1" id="KW-0472">Membrane</keyword>
<comment type="caution">
    <text evidence="2">The sequence shown here is derived from an EMBL/GenBank/DDBJ whole genome shotgun (WGS) entry which is preliminary data.</text>
</comment>
<keyword evidence="3" id="KW-1185">Reference proteome</keyword>
<gene>
    <name evidence="2" type="ORF">BTW10_04540</name>
</gene>
<feature type="transmembrane region" description="Helical" evidence="1">
    <location>
        <begin position="6"/>
        <end position="25"/>
    </location>
</feature>
<evidence type="ECO:0000313" key="3">
    <source>
        <dbReference type="Proteomes" id="UP000186806"/>
    </source>
</evidence>
<feature type="transmembrane region" description="Helical" evidence="1">
    <location>
        <begin position="96"/>
        <end position="115"/>
    </location>
</feature>
<feature type="transmembrane region" description="Helical" evidence="1">
    <location>
        <begin position="148"/>
        <end position="169"/>
    </location>
</feature>
<sequence>MMLGVVTGLLGALCQAIYYFVAAYVGSRYTLSTRAMLVFSHLLMGGVSLLGVALLLPGSGARLEAVLLPLLAMNVCYLGGQAALFRALRRDVASRVSPLLGLKVVLLAGVTALAAEQALSVLQWAAVILCGGAALAMSLAGGRLKPSAAGWILVAVAGYSGCDLGVVALTRGIEVPGLHGALLSVFLAYSVAGLLVAPVGIGLSKRQWRKALKTWPVASAWLVSMLLMFIAFNILGAVHGNIIQSSRGILSIALALLATRLGVGLADPLKRGRVFYQRLACAVVMAGAIVLFQLG</sequence>
<organism evidence="2 3">
    <name type="scientific">Chromohalobacter japonicus</name>
    <dbReference type="NCBI Taxonomy" id="223900"/>
    <lineage>
        <taxon>Bacteria</taxon>
        <taxon>Pseudomonadati</taxon>
        <taxon>Pseudomonadota</taxon>
        <taxon>Gammaproteobacteria</taxon>
        <taxon>Oceanospirillales</taxon>
        <taxon>Halomonadaceae</taxon>
        <taxon>Chromohalobacter</taxon>
    </lineage>
</organism>
<dbReference type="SUPFAM" id="SSF103481">
    <property type="entry name" value="Multidrug resistance efflux transporter EmrE"/>
    <property type="match status" value="1"/>
</dbReference>
<dbReference type="RefSeq" id="WP_075368354.1">
    <property type="nucleotide sequence ID" value="NZ_MSDQ01000006.1"/>
</dbReference>
<evidence type="ECO:0000256" key="1">
    <source>
        <dbReference type="SAM" id="Phobius"/>
    </source>
</evidence>
<feature type="transmembrane region" description="Helical" evidence="1">
    <location>
        <begin position="65"/>
        <end position="84"/>
    </location>
</feature>
<feature type="transmembrane region" description="Helical" evidence="1">
    <location>
        <begin position="37"/>
        <end position="59"/>
    </location>
</feature>
<keyword evidence="1" id="KW-0812">Transmembrane</keyword>
<feature type="transmembrane region" description="Helical" evidence="1">
    <location>
        <begin position="121"/>
        <end position="141"/>
    </location>
</feature>
<dbReference type="AlphaFoldDB" id="A0A1Q8TGB7"/>
<dbReference type="InterPro" id="IPR037185">
    <property type="entry name" value="EmrE-like"/>
</dbReference>
<feature type="transmembrane region" description="Helical" evidence="1">
    <location>
        <begin position="242"/>
        <end position="263"/>
    </location>
</feature>
<feature type="transmembrane region" description="Helical" evidence="1">
    <location>
        <begin position="275"/>
        <end position="294"/>
    </location>
</feature>
<evidence type="ECO:0000313" key="2">
    <source>
        <dbReference type="EMBL" id="OLO12721.1"/>
    </source>
</evidence>
<proteinExistence type="predicted"/>
<name>A0A1Q8TGB7_9GAMM</name>
<dbReference type="EMBL" id="MSDQ01000006">
    <property type="protein sequence ID" value="OLO12721.1"/>
    <property type="molecule type" value="Genomic_DNA"/>
</dbReference>
<protein>
    <submittedName>
        <fullName evidence="2">Uncharacterized protein</fullName>
    </submittedName>
</protein>
<accession>A0A1Q8TGB7</accession>